<evidence type="ECO:0008006" key="3">
    <source>
        <dbReference type="Google" id="ProtNLM"/>
    </source>
</evidence>
<reference evidence="1" key="1">
    <citation type="submission" date="2023-07" db="EMBL/GenBank/DDBJ databases">
        <title>Sorghum-associated microbial communities from plants grown in Nebraska, USA.</title>
        <authorList>
            <person name="Schachtman D."/>
        </authorList>
    </citation>
    <scope>NUCLEOTIDE SEQUENCE</scope>
    <source>
        <strain evidence="1">DS1061</strain>
    </source>
</reference>
<evidence type="ECO:0000313" key="1">
    <source>
        <dbReference type="EMBL" id="MDP9652096.1"/>
    </source>
</evidence>
<proteinExistence type="predicted"/>
<sequence>MIRTILAAAILAWPVAGVMAYLLIRGANPPERVDQLRECEQ</sequence>
<gene>
    <name evidence="1" type="ORF">J2793_007576</name>
</gene>
<protein>
    <recommendedName>
        <fullName evidence="3">Cardiolipin synthase N-terminal domain-containing protein</fullName>
    </recommendedName>
</protein>
<evidence type="ECO:0000313" key="2">
    <source>
        <dbReference type="Proteomes" id="UP001229486"/>
    </source>
</evidence>
<accession>A0AB73IQ50</accession>
<name>A0AB73IQ50_9BURK</name>
<comment type="caution">
    <text evidence="1">The sequence shown here is derived from an EMBL/GenBank/DDBJ whole genome shotgun (WGS) entry which is preliminary data.</text>
</comment>
<dbReference type="AlphaFoldDB" id="A0AB73IQ50"/>
<dbReference type="Proteomes" id="UP001229486">
    <property type="component" value="Unassembled WGS sequence"/>
</dbReference>
<organism evidence="1 2">
    <name type="scientific">Paraburkholderia caledonica</name>
    <dbReference type="NCBI Taxonomy" id="134536"/>
    <lineage>
        <taxon>Bacteria</taxon>
        <taxon>Pseudomonadati</taxon>
        <taxon>Pseudomonadota</taxon>
        <taxon>Betaproteobacteria</taxon>
        <taxon>Burkholderiales</taxon>
        <taxon>Burkholderiaceae</taxon>
        <taxon>Paraburkholderia</taxon>
    </lineage>
</organism>
<dbReference type="EMBL" id="JAURTK010000077">
    <property type="protein sequence ID" value="MDP9652096.1"/>
    <property type="molecule type" value="Genomic_DNA"/>
</dbReference>